<dbReference type="InterPro" id="IPR009057">
    <property type="entry name" value="Homeodomain-like_sf"/>
</dbReference>
<dbReference type="GO" id="GO:0006313">
    <property type="term" value="P:DNA transposition"/>
    <property type="evidence" value="ECO:0007669"/>
    <property type="project" value="InterPro"/>
</dbReference>
<keyword evidence="2" id="KW-1185">Reference proteome</keyword>
<dbReference type="Gene3D" id="1.10.10.10">
    <property type="entry name" value="Winged helix-like DNA-binding domain superfamily/Winged helix DNA-binding domain"/>
    <property type="match status" value="1"/>
</dbReference>
<dbReference type="GO" id="GO:0003677">
    <property type="term" value="F:DNA binding"/>
    <property type="evidence" value="ECO:0007669"/>
    <property type="project" value="InterPro"/>
</dbReference>
<gene>
    <name evidence="1" type="ORF">KDL01_10050</name>
</gene>
<reference evidence="1" key="1">
    <citation type="submission" date="2021-04" db="EMBL/GenBank/DDBJ databases">
        <title>Genome based classification of Actinospica acidithermotolerans sp. nov., an actinobacterium isolated from an Indonesian hot spring.</title>
        <authorList>
            <person name="Kusuma A.B."/>
            <person name="Putra K.E."/>
            <person name="Nafisah S."/>
            <person name="Loh J."/>
            <person name="Nouioui I."/>
            <person name="Goodfellow M."/>
        </authorList>
    </citation>
    <scope>NUCLEOTIDE SEQUENCE</scope>
    <source>
        <strain evidence="1">CSCA 57</strain>
    </source>
</reference>
<evidence type="ECO:0000313" key="1">
    <source>
        <dbReference type="EMBL" id="MBR7833608.1"/>
    </source>
</evidence>
<name>A0A941IR59_9ACTN</name>
<dbReference type="RefSeq" id="WP_212528129.1">
    <property type="nucleotide sequence ID" value="NZ_JAGSOG010000035.1"/>
</dbReference>
<dbReference type="GO" id="GO:0004803">
    <property type="term" value="F:transposase activity"/>
    <property type="evidence" value="ECO:0007669"/>
    <property type="project" value="InterPro"/>
</dbReference>
<dbReference type="Pfam" id="PF01527">
    <property type="entry name" value="HTH_Tnp_1"/>
    <property type="match status" value="1"/>
</dbReference>
<dbReference type="SUPFAM" id="SSF46689">
    <property type="entry name" value="Homeodomain-like"/>
    <property type="match status" value="1"/>
</dbReference>
<dbReference type="InterPro" id="IPR002514">
    <property type="entry name" value="Transposase_8"/>
</dbReference>
<dbReference type="InterPro" id="IPR036388">
    <property type="entry name" value="WH-like_DNA-bd_sf"/>
</dbReference>
<dbReference type="AlphaFoldDB" id="A0A941IR59"/>
<accession>A0A941IR59</accession>
<protein>
    <submittedName>
        <fullName evidence="1">Transposase</fullName>
    </submittedName>
</protein>
<sequence length="113" mass="12841">MAAQRKYPPELQERAVAMYRAAEEKPVVRQMARQLGVHPEALRNWIRKDEDARRSGRGRSRAVATAVPELPAEVEAELAGLRKEVMELRRANEILRAASAYFAVQLDQTGRRC</sequence>
<organism evidence="1 2">
    <name type="scientific">Actinospica durhamensis</name>
    <dbReference type="NCBI Taxonomy" id="1508375"/>
    <lineage>
        <taxon>Bacteria</taxon>
        <taxon>Bacillati</taxon>
        <taxon>Actinomycetota</taxon>
        <taxon>Actinomycetes</taxon>
        <taxon>Catenulisporales</taxon>
        <taxon>Actinospicaceae</taxon>
        <taxon>Actinospica</taxon>
    </lineage>
</organism>
<proteinExistence type="predicted"/>
<comment type="caution">
    <text evidence="1">The sequence shown here is derived from an EMBL/GenBank/DDBJ whole genome shotgun (WGS) entry which is preliminary data.</text>
</comment>
<dbReference type="EMBL" id="JAGSOG010000035">
    <property type="protein sequence ID" value="MBR7833608.1"/>
    <property type="molecule type" value="Genomic_DNA"/>
</dbReference>
<dbReference type="Proteomes" id="UP000675781">
    <property type="component" value="Unassembled WGS sequence"/>
</dbReference>
<evidence type="ECO:0000313" key="2">
    <source>
        <dbReference type="Proteomes" id="UP000675781"/>
    </source>
</evidence>